<dbReference type="Pfam" id="PF13556">
    <property type="entry name" value="HTH_30"/>
    <property type="match status" value="1"/>
</dbReference>
<dbReference type="Gene3D" id="1.10.10.2840">
    <property type="entry name" value="PucR C-terminal helix-turn-helix domain"/>
    <property type="match status" value="1"/>
</dbReference>
<dbReference type="Proteomes" id="UP001597104">
    <property type="component" value="Unassembled WGS sequence"/>
</dbReference>
<protein>
    <submittedName>
        <fullName evidence="2">PucR family transcriptional regulator</fullName>
    </submittedName>
</protein>
<name>A0ABW3EG92_9LACO</name>
<evidence type="ECO:0000313" key="3">
    <source>
        <dbReference type="Proteomes" id="UP001597104"/>
    </source>
</evidence>
<reference evidence="3" key="1">
    <citation type="journal article" date="2019" name="Int. J. Syst. Evol. Microbiol.">
        <title>The Global Catalogue of Microorganisms (GCM) 10K type strain sequencing project: providing services to taxonomists for standard genome sequencing and annotation.</title>
        <authorList>
            <consortium name="The Broad Institute Genomics Platform"/>
            <consortium name="The Broad Institute Genome Sequencing Center for Infectious Disease"/>
            <person name="Wu L."/>
            <person name="Ma J."/>
        </authorList>
    </citation>
    <scope>NUCLEOTIDE SEQUENCE [LARGE SCALE GENOMIC DNA]</scope>
    <source>
        <strain evidence="3">CCM 8925</strain>
    </source>
</reference>
<dbReference type="RefSeq" id="WP_137636453.1">
    <property type="nucleotide sequence ID" value="NZ_BJDN01000001.1"/>
</dbReference>
<keyword evidence="3" id="KW-1185">Reference proteome</keyword>
<accession>A0ABW3EG92</accession>
<evidence type="ECO:0000313" key="2">
    <source>
        <dbReference type="EMBL" id="MFD0898081.1"/>
    </source>
</evidence>
<comment type="caution">
    <text evidence="2">The sequence shown here is derived from an EMBL/GenBank/DDBJ whole genome shotgun (WGS) entry which is preliminary data.</text>
</comment>
<dbReference type="EMBL" id="JBHTIO010000044">
    <property type="protein sequence ID" value="MFD0898081.1"/>
    <property type="molecule type" value="Genomic_DNA"/>
</dbReference>
<sequence length="500" mass="56926">MKYSELLHKLAQKFILTAIQIRQDDDINAIQIGIGKQPHTLYIEQAATGPLKLLNYITQQTNEAVVRCPCAAQSEVSLSNQALIALFNYANELLAVERQQEVQFEHILQRSLGHDYQDVIDYAAQQLNNTLMIIDDNYRVLAYSHTFPFPDPLWQQNIDQGYSRIDFIRGIQKMLAQTTTSAQASYRFPCPASQYQRLVARLYFQHDLVGFIVMFDDQQPFSAAQRQLLPRVGQVLSNLLGHAAAFKDYQVSVKAQLLNDLLEGINVNAVKVNTQVIGYTVPRSMCLVVLSAKTELTQLCQKVRTAFPEALVVVYQERVVALLPGALTALKKITWAKLQQQLQCQMIISNCYNDFFATKAQYVIARHAEKLSLQLQDHAQVLFCRDYYFAIMLDRIKQRDVLTAFIDPGVQQLREYDLANQTELVATLAQYISCGGKQTMTAERLFIHRNTLLNRLHKIGYLTGLDLKDSQMWFQLECSLQMQNLLTSFSGGSKQKSLVH</sequence>
<dbReference type="PANTHER" id="PTHR33744">
    <property type="entry name" value="CARBOHYDRATE DIACID REGULATOR"/>
    <property type="match status" value="1"/>
</dbReference>
<organism evidence="2 3">
    <name type="scientific">Loigolactobacillus binensis</name>
    <dbReference type="NCBI Taxonomy" id="2559922"/>
    <lineage>
        <taxon>Bacteria</taxon>
        <taxon>Bacillati</taxon>
        <taxon>Bacillota</taxon>
        <taxon>Bacilli</taxon>
        <taxon>Lactobacillales</taxon>
        <taxon>Lactobacillaceae</taxon>
        <taxon>Loigolactobacillus</taxon>
    </lineage>
</organism>
<feature type="domain" description="PucR C-terminal helix-turn-helix" evidence="1">
    <location>
        <begin position="424"/>
        <end position="481"/>
    </location>
</feature>
<evidence type="ECO:0000259" key="1">
    <source>
        <dbReference type="Pfam" id="PF13556"/>
    </source>
</evidence>
<proteinExistence type="predicted"/>
<dbReference type="InterPro" id="IPR042070">
    <property type="entry name" value="PucR_C-HTH_sf"/>
</dbReference>
<dbReference type="PANTHER" id="PTHR33744:SF7">
    <property type="entry name" value="PUCR FAMILY TRANSCRIPTIONAL REGULATOR"/>
    <property type="match status" value="1"/>
</dbReference>
<dbReference type="InterPro" id="IPR051448">
    <property type="entry name" value="CdaR-like_regulators"/>
</dbReference>
<gene>
    <name evidence="2" type="ORF">ACFQZ7_10140</name>
</gene>
<dbReference type="InterPro" id="IPR025736">
    <property type="entry name" value="PucR_C-HTH_dom"/>
</dbReference>